<feature type="domain" description="GH18" evidence="11">
    <location>
        <begin position="102"/>
        <end position="478"/>
    </location>
</feature>
<keyword evidence="6" id="KW-0624">Polysaccharide degradation</keyword>
<proteinExistence type="inferred from homology"/>
<feature type="compositionally biased region" description="Low complexity" evidence="9">
    <location>
        <begin position="26"/>
        <end position="89"/>
    </location>
</feature>
<dbReference type="GO" id="GO:0005576">
    <property type="term" value="C:extracellular region"/>
    <property type="evidence" value="ECO:0007669"/>
    <property type="project" value="TreeGrafter"/>
</dbReference>
<evidence type="ECO:0000256" key="1">
    <source>
        <dbReference type="ARBA" id="ARBA00000822"/>
    </source>
</evidence>
<evidence type="ECO:0000313" key="12">
    <source>
        <dbReference type="EMBL" id="RPD56910.1"/>
    </source>
</evidence>
<feature type="signal peptide" evidence="10">
    <location>
        <begin position="1"/>
        <end position="19"/>
    </location>
</feature>
<dbReference type="Proteomes" id="UP000313359">
    <property type="component" value="Unassembled WGS sequence"/>
</dbReference>
<dbReference type="GO" id="GO:0006032">
    <property type="term" value="P:chitin catabolic process"/>
    <property type="evidence" value="ECO:0007669"/>
    <property type="project" value="UniProtKB-KW"/>
</dbReference>
<evidence type="ECO:0000256" key="6">
    <source>
        <dbReference type="ARBA" id="ARBA00023326"/>
    </source>
</evidence>
<dbReference type="PROSITE" id="PS51910">
    <property type="entry name" value="GH18_2"/>
    <property type="match status" value="1"/>
</dbReference>
<dbReference type="PANTHER" id="PTHR11177">
    <property type="entry name" value="CHITINASE"/>
    <property type="match status" value="1"/>
</dbReference>
<evidence type="ECO:0000259" key="11">
    <source>
        <dbReference type="PROSITE" id="PS51910"/>
    </source>
</evidence>
<protein>
    <submittedName>
        <fullName evidence="12">Glycoside hydrolase</fullName>
    </submittedName>
</protein>
<keyword evidence="3" id="KW-0146">Chitin degradation</keyword>
<evidence type="ECO:0000256" key="5">
    <source>
        <dbReference type="ARBA" id="ARBA00023295"/>
    </source>
</evidence>
<reference evidence="12" key="1">
    <citation type="journal article" date="2018" name="Genome Biol. Evol.">
        <title>Genomics and development of Lentinus tigrinus, a white-rot wood-decaying mushroom with dimorphic fruiting bodies.</title>
        <authorList>
            <person name="Wu B."/>
            <person name="Xu Z."/>
            <person name="Knudson A."/>
            <person name="Carlson A."/>
            <person name="Chen N."/>
            <person name="Kovaka S."/>
            <person name="LaButti K."/>
            <person name="Lipzen A."/>
            <person name="Pennachio C."/>
            <person name="Riley R."/>
            <person name="Schakwitz W."/>
            <person name="Umezawa K."/>
            <person name="Ohm R.A."/>
            <person name="Grigoriev I.V."/>
            <person name="Nagy L.G."/>
            <person name="Gibbons J."/>
            <person name="Hibbett D."/>
        </authorList>
    </citation>
    <scope>NUCLEOTIDE SEQUENCE [LARGE SCALE GENOMIC DNA]</scope>
    <source>
        <strain evidence="12">ALCF2SS1-6</strain>
    </source>
</reference>
<dbReference type="GO" id="GO:0008061">
    <property type="term" value="F:chitin binding"/>
    <property type="evidence" value="ECO:0007669"/>
    <property type="project" value="InterPro"/>
</dbReference>
<dbReference type="InterPro" id="IPR001579">
    <property type="entry name" value="Glyco_hydro_18_chit_AS"/>
</dbReference>
<dbReference type="EMBL" id="ML122284">
    <property type="protein sequence ID" value="RPD56910.1"/>
    <property type="molecule type" value="Genomic_DNA"/>
</dbReference>
<comment type="similarity">
    <text evidence="8">Belongs to the glycosyl hydrolase 18 family.</text>
</comment>
<evidence type="ECO:0000256" key="2">
    <source>
        <dbReference type="ARBA" id="ARBA00022801"/>
    </source>
</evidence>
<feature type="chain" id="PRO_5022717747" evidence="10">
    <location>
        <begin position="20"/>
        <end position="478"/>
    </location>
</feature>
<evidence type="ECO:0000256" key="8">
    <source>
        <dbReference type="RuleBase" id="RU004453"/>
    </source>
</evidence>
<dbReference type="GO" id="GO:0008843">
    <property type="term" value="F:endochitinase activity"/>
    <property type="evidence" value="ECO:0007669"/>
    <property type="project" value="UniProtKB-EC"/>
</dbReference>
<dbReference type="OrthoDB" id="73875at2759"/>
<name>A0A5C2S0Q7_9APHY</name>
<dbReference type="PANTHER" id="PTHR11177:SF317">
    <property type="entry name" value="CHITINASE 12-RELATED"/>
    <property type="match status" value="1"/>
</dbReference>
<feature type="region of interest" description="Disordered" evidence="9">
    <location>
        <begin position="22"/>
        <end position="92"/>
    </location>
</feature>
<keyword evidence="13" id="KW-1185">Reference proteome</keyword>
<accession>A0A5C2S0Q7</accession>
<comment type="catalytic activity">
    <reaction evidence="1">
        <text>Random endo-hydrolysis of N-acetyl-beta-D-glucosaminide (1-&gt;4)-beta-linkages in chitin and chitodextrins.</text>
        <dbReference type="EC" id="3.2.1.14"/>
    </reaction>
</comment>
<dbReference type="STRING" id="1328759.A0A5C2S0Q7"/>
<keyword evidence="10" id="KW-0732">Signal</keyword>
<dbReference type="GO" id="GO:0000272">
    <property type="term" value="P:polysaccharide catabolic process"/>
    <property type="evidence" value="ECO:0007669"/>
    <property type="project" value="UniProtKB-KW"/>
</dbReference>
<evidence type="ECO:0000256" key="7">
    <source>
        <dbReference type="RuleBase" id="RU000489"/>
    </source>
</evidence>
<dbReference type="AlphaFoldDB" id="A0A5C2S0Q7"/>
<evidence type="ECO:0000313" key="13">
    <source>
        <dbReference type="Proteomes" id="UP000313359"/>
    </source>
</evidence>
<dbReference type="Pfam" id="PF00704">
    <property type="entry name" value="Glyco_hydro_18"/>
    <property type="match status" value="1"/>
</dbReference>
<organism evidence="12 13">
    <name type="scientific">Lentinus tigrinus ALCF2SS1-6</name>
    <dbReference type="NCBI Taxonomy" id="1328759"/>
    <lineage>
        <taxon>Eukaryota</taxon>
        <taxon>Fungi</taxon>
        <taxon>Dikarya</taxon>
        <taxon>Basidiomycota</taxon>
        <taxon>Agaricomycotina</taxon>
        <taxon>Agaricomycetes</taxon>
        <taxon>Polyporales</taxon>
        <taxon>Polyporaceae</taxon>
        <taxon>Lentinus</taxon>
    </lineage>
</organism>
<dbReference type="InterPro" id="IPR011583">
    <property type="entry name" value="Chitinase_II/V-like_cat"/>
</dbReference>
<gene>
    <name evidence="12" type="ORF">L227DRAFT_565680</name>
</gene>
<evidence type="ECO:0000256" key="4">
    <source>
        <dbReference type="ARBA" id="ARBA00023277"/>
    </source>
</evidence>
<dbReference type="Gene3D" id="3.20.20.80">
    <property type="entry name" value="Glycosidases"/>
    <property type="match status" value="1"/>
</dbReference>
<dbReference type="SMART" id="SM00636">
    <property type="entry name" value="Glyco_18"/>
    <property type="match status" value="1"/>
</dbReference>
<dbReference type="InterPro" id="IPR017853">
    <property type="entry name" value="GH"/>
</dbReference>
<dbReference type="InterPro" id="IPR050314">
    <property type="entry name" value="Glycosyl_Hydrlase_18"/>
</dbReference>
<evidence type="ECO:0000256" key="10">
    <source>
        <dbReference type="SAM" id="SignalP"/>
    </source>
</evidence>
<dbReference type="InterPro" id="IPR001223">
    <property type="entry name" value="Glyco_hydro18_cat"/>
</dbReference>
<keyword evidence="4" id="KW-0119">Carbohydrate metabolism</keyword>
<dbReference type="SUPFAM" id="SSF54556">
    <property type="entry name" value="Chitinase insertion domain"/>
    <property type="match status" value="1"/>
</dbReference>
<dbReference type="PROSITE" id="PS01095">
    <property type="entry name" value="GH18_1"/>
    <property type="match status" value="1"/>
</dbReference>
<dbReference type="SUPFAM" id="SSF51445">
    <property type="entry name" value="(Trans)glycosidases"/>
    <property type="match status" value="1"/>
</dbReference>
<dbReference type="Gene3D" id="3.10.50.10">
    <property type="match status" value="1"/>
</dbReference>
<evidence type="ECO:0000256" key="3">
    <source>
        <dbReference type="ARBA" id="ARBA00023024"/>
    </source>
</evidence>
<sequence length="478" mass="50997">MRMQLPLVSLLPFLAASWAKPAPNDATTTSTAVTTSSSSTNVSSSSAVASTSSQTSVTSMPTSDSMSSTMPSCSMPATASGSTTSSTTAPQNTSLPAPVAYGYVASYHIEQADDLKHYPWSNYTHMSFFGTPAIDDETSLGLTSSESLVQELVSLAHQNNVKAMLTIGGYGNASMYFSSLMKADPDRNSYANLVTSYAFQHGFDGIDIDWEYPNYNKTPTYLYAKYDDTSNFLSFLKTLKSKASNLTLSAAAPGEPWLDMNQKPWTNMSEFASVLDYVVIMNYDRFGSWSPTAGPNAPLNDSCVANATQRQGSAVSSLKAWTDAGFPAQKLLLGVPAYGHGFPVAASNATTQAASDNSSSSIALYPAVDVSRMPLHGDKWDSPTLPGGTFSFQGLMDNGYLQLDGTPADGIVRAYDNCTATPYLWNNGTQVVVSYDDAESMKMKGEWVKQNGLAGFAMFEVAGDHENILLGAVKGGLH</sequence>
<keyword evidence="5 7" id="KW-0326">Glycosidase</keyword>
<evidence type="ECO:0000256" key="9">
    <source>
        <dbReference type="SAM" id="MobiDB-lite"/>
    </source>
</evidence>
<dbReference type="InterPro" id="IPR029070">
    <property type="entry name" value="Chitinase_insertion_sf"/>
</dbReference>
<keyword evidence="2 7" id="KW-0378">Hydrolase</keyword>